<feature type="transmembrane region" description="Helical" evidence="15">
    <location>
        <begin position="325"/>
        <end position="349"/>
    </location>
</feature>
<sequence length="844" mass="93970">MEEASQSQSQSQSFIYETLTTLSFPSSDQSSPSDHREPYSVYRNEISLSTIPLPSFDAEAAAAAPDYFSLDAAADEHFSLPVPESPARSRGAEPKTPAPVEDERRLESSWFRGNSKFKSPMLQLHKEIVDFCEFLSPTPEEKDSRNAAIERVSDVIKYIWPNCEVEVFGSFRTGLYLPSSDIDVVILGSGIQKPQQGLQALSRALSQKSIAKKIQVIAKARVPIIKFIEKRSGVAFDISFDLQNGPVAAEFIKNAVSRLPPIRPLCLILKVFLQQRELNEVYSGGLGSYALLTMLMAMLQAKLVNCTINFKNWFLKLNALEKTVLYIYADLVGAVSFIYALTSLSTYFVGFGNESLRESEANLGILLVNFFDFYGRKLNTPDVGVSCNGGGTFYSKNDRGFLNRGRPFLISIEDPQAPENDIGKSSFNYFQIRSAFAMAFTTLTNPKVVLGLASNRSILGTIIRPDAVLLERKGGSNGQMTFTSLLPGAGEPLHSQYDHQEILCNWQLDDEEPLPRGGDGAGEFFEHSSGKKRKSSSKKDKRAKKVKETDGGSSRHRESGSRKDLVKKKRWRHNQADTNAAAIGARFYLGRATKFRSRVVGIIPARFASSRFEGKPLVQILGKPMIQRTWERAKLAGSLDHIVVATDDDKIAECCRGFGADVVMTSVSCRNGTERCNEALQKLGKKYDIVVNIQGDEPLLEPEIIDGIVKALQDAPDAVFSTAVTSLKSEDAFDPNRVKCVMDNRGYAIYFSRGLLPYNKLGKVNPQFPYWLHLGIQSYDSKFLQIYSELEPTPLQLEEDLEQLKVLENGYKMKVIKVDHEAHGVDIPEDVEKIESLMRQNNLS</sequence>
<dbReference type="Proteomes" id="UP000583929">
    <property type="component" value="Unassembled WGS sequence"/>
</dbReference>
<dbReference type="SUPFAM" id="SSF81631">
    <property type="entry name" value="PAP/OAS1 substrate-binding domain"/>
    <property type="match status" value="1"/>
</dbReference>
<dbReference type="InterPro" id="IPR054708">
    <property type="entry name" value="MTPAP-like_central"/>
</dbReference>
<keyword evidence="15" id="KW-0472">Membrane</keyword>
<dbReference type="FunFam" id="3.90.550.10:FF:000011">
    <property type="entry name" value="3-deoxy-manno-octulosonate cytidylyltransferase"/>
    <property type="match status" value="1"/>
</dbReference>
<dbReference type="SUPFAM" id="SSF53448">
    <property type="entry name" value="Nucleotide-diphospho-sugar transferases"/>
    <property type="match status" value="1"/>
</dbReference>
<evidence type="ECO:0000256" key="13">
    <source>
        <dbReference type="ARBA" id="ARBA00082857"/>
    </source>
</evidence>
<keyword evidence="6" id="KW-0548">Nucleotidyltransferase</keyword>
<comment type="similarity">
    <text evidence="3">Belongs to the DNA polymerase type-B-like family.</text>
</comment>
<dbReference type="GO" id="GO:0044281">
    <property type="term" value="P:small molecule metabolic process"/>
    <property type="evidence" value="ECO:0007669"/>
    <property type="project" value="UniProtKB-ARBA"/>
</dbReference>
<evidence type="ECO:0000256" key="3">
    <source>
        <dbReference type="ARBA" id="ARBA00008593"/>
    </source>
</evidence>
<feature type="domain" description="PAP-associated" evidence="16">
    <location>
        <begin position="362"/>
        <end position="420"/>
    </location>
</feature>
<feature type="region of interest" description="Disordered" evidence="14">
    <location>
        <begin position="80"/>
        <end position="105"/>
    </location>
</feature>
<dbReference type="HAMAP" id="MF_00057">
    <property type="entry name" value="KdsB"/>
    <property type="match status" value="1"/>
</dbReference>
<keyword evidence="7" id="KW-0479">Metal-binding</keyword>
<evidence type="ECO:0000256" key="2">
    <source>
        <dbReference type="ARBA" id="ARBA00004370"/>
    </source>
</evidence>
<evidence type="ECO:0000256" key="7">
    <source>
        <dbReference type="ARBA" id="ARBA00022723"/>
    </source>
</evidence>
<evidence type="ECO:0000256" key="10">
    <source>
        <dbReference type="ARBA" id="ARBA00060624"/>
    </source>
</evidence>
<keyword evidence="19" id="KW-1185">Reference proteome</keyword>
<evidence type="ECO:0000256" key="11">
    <source>
        <dbReference type="ARBA" id="ARBA00060845"/>
    </source>
</evidence>
<dbReference type="EMBL" id="JAATIQ010000020">
    <property type="protein sequence ID" value="KAF4400140.1"/>
    <property type="molecule type" value="Genomic_DNA"/>
</dbReference>
<dbReference type="NCBIfam" id="NF009905">
    <property type="entry name" value="PRK13368.1"/>
    <property type="match status" value="1"/>
</dbReference>
<dbReference type="GO" id="GO:0008690">
    <property type="term" value="F:3-deoxy-manno-octulosonate cytidylyltransferase activity"/>
    <property type="evidence" value="ECO:0007669"/>
    <property type="project" value="UniProtKB-EC"/>
</dbReference>
<comment type="caution">
    <text evidence="18">The sequence shown here is derived from an EMBL/GenBank/DDBJ whole genome shotgun (WGS) entry which is preliminary data.</text>
</comment>
<dbReference type="SUPFAM" id="SSF81301">
    <property type="entry name" value="Nucleotidyltransferase"/>
    <property type="match status" value="1"/>
</dbReference>
<evidence type="ECO:0000313" key="19">
    <source>
        <dbReference type="Proteomes" id="UP000583929"/>
    </source>
</evidence>
<dbReference type="Pfam" id="PF22600">
    <property type="entry name" value="MTPAP-like_central"/>
    <property type="match status" value="1"/>
</dbReference>
<dbReference type="NCBIfam" id="NF003952">
    <property type="entry name" value="PRK05450.1-5"/>
    <property type="match status" value="1"/>
</dbReference>
<dbReference type="GO" id="GO:0016020">
    <property type="term" value="C:membrane"/>
    <property type="evidence" value="ECO:0007669"/>
    <property type="project" value="UniProtKB-SubCell"/>
</dbReference>
<evidence type="ECO:0000313" key="18">
    <source>
        <dbReference type="EMBL" id="KAF4400140.1"/>
    </source>
</evidence>
<evidence type="ECO:0000259" key="16">
    <source>
        <dbReference type="Pfam" id="PF03828"/>
    </source>
</evidence>
<evidence type="ECO:0000256" key="14">
    <source>
        <dbReference type="SAM" id="MobiDB-lite"/>
    </source>
</evidence>
<dbReference type="NCBIfam" id="TIGR00466">
    <property type="entry name" value="kdsB"/>
    <property type="match status" value="1"/>
</dbReference>
<dbReference type="GO" id="GO:1901137">
    <property type="term" value="P:carbohydrate derivative biosynthetic process"/>
    <property type="evidence" value="ECO:0007669"/>
    <property type="project" value="UniProtKB-ARBA"/>
</dbReference>
<dbReference type="NCBIfam" id="NF003950">
    <property type="entry name" value="PRK05450.1-3"/>
    <property type="match status" value="1"/>
</dbReference>
<dbReference type="EC" id="2.7.7.38" evidence="12"/>
<evidence type="ECO:0000256" key="4">
    <source>
        <dbReference type="ARBA" id="ARBA00012388"/>
    </source>
</evidence>
<organism evidence="18 19">
    <name type="scientific">Cannabis sativa</name>
    <name type="common">Hemp</name>
    <name type="synonym">Marijuana</name>
    <dbReference type="NCBI Taxonomy" id="3483"/>
    <lineage>
        <taxon>Eukaryota</taxon>
        <taxon>Viridiplantae</taxon>
        <taxon>Streptophyta</taxon>
        <taxon>Embryophyta</taxon>
        <taxon>Tracheophyta</taxon>
        <taxon>Spermatophyta</taxon>
        <taxon>Magnoliopsida</taxon>
        <taxon>eudicotyledons</taxon>
        <taxon>Gunneridae</taxon>
        <taxon>Pentapetalae</taxon>
        <taxon>rosids</taxon>
        <taxon>fabids</taxon>
        <taxon>Rosales</taxon>
        <taxon>Cannabaceae</taxon>
        <taxon>Cannabis</taxon>
    </lineage>
</organism>
<dbReference type="Gene3D" id="1.10.1410.10">
    <property type="match status" value="1"/>
</dbReference>
<comment type="subcellular location">
    <subcellularLocation>
        <location evidence="2">Membrane</location>
    </subcellularLocation>
</comment>
<proteinExistence type="inferred from homology"/>
<dbReference type="Pfam" id="PF02348">
    <property type="entry name" value="CTP_transf_3"/>
    <property type="match status" value="1"/>
</dbReference>
<evidence type="ECO:0000256" key="6">
    <source>
        <dbReference type="ARBA" id="ARBA00022695"/>
    </source>
</evidence>
<comment type="similarity">
    <text evidence="11">Belongs to the KdsB family.</text>
</comment>
<dbReference type="Gene3D" id="3.90.550.10">
    <property type="entry name" value="Spore Coat Polysaccharide Biosynthesis Protein SpsA, Chain A"/>
    <property type="match status" value="1"/>
</dbReference>
<feature type="compositionally biased region" description="Basic and acidic residues" evidence="14">
    <location>
        <begin position="546"/>
        <end position="564"/>
    </location>
</feature>
<dbReference type="GO" id="GO:1990817">
    <property type="term" value="F:poly(A) RNA polymerase activity"/>
    <property type="evidence" value="ECO:0007669"/>
    <property type="project" value="UniProtKB-EC"/>
</dbReference>
<keyword evidence="5" id="KW-0808">Transferase</keyword>
<accession>A0A7J6I0H9</accession>
<dbReference type="Pfam" id="PF03828">
    <property type="entry name" value="PAP_assoc"/>
    <property type="match status" value="1"/>
</dbReference>
<comment type="pathway">
    <text evidence="10">Nucleotide-sugar biosynthesis; CMP-3-deoxy-D-manno-octulosonate biosynthesis; CMP-3-deoxy-D-manno-octulosonate from 3-deoxy-D-manno-octulosonate and CTP: step 1/1.</text>
</comment>
<reference evidence="18 19" key="1">
    <citation type="journal article" date="2020" name="bioRxiv">
        <title>Sequence and annotation of 42 cannabis genomes reveals extensive copy number variation in cannabinoid synthesis and pathogen resistance genes.</title>
        <authorList>
            <person name="Mckernan K.J."/>
            <person name="Helbert Y."/>
            <person name="Kane L.T."/>
            <person name="Ebling H."/>
            <person name="Zhang L."/>
            <person name="Liu B."/>
            <person name="Eaton Z."/>
            <person name="Mclaughlin S."/>
            <person name="Kingan S."/>
            <person name="Baybayan P."/>
            <person name="Concepcion G."/>
            <person name="Jordan M."/>
            <person name="Riva A."/>
            <person name="Barbazuk W."/>
            <person name="Harkins T."/>
        </authorList>
    </citation>
    <scope>NUCLEOTIDE SEQUENCE [LARGE SCALE GENOMIC DNA]</scope>
    <source>
        <strain evidence="19">cv. Jamaican Lion 4</strain>
        <tissue evidence="18">Leaf</tissue>
    </source>
</reference>
<feature type="transmembrane region" description="Helical" evidence="15">
    <location>
        <begin position="281"/>
        <end position="304"/>
    </location>
</feature>
<feature type="region of interest" description="Disordered" evidence="14">
    <location>
        <begin position="517"/>
        <end position="573"/>
    </location>
</feature>
<dbReference type="CDD" id="cd02517">
    <property type="entry name" value="CMP-KDO-Synthetase"/>
    <property type="match status" value="1"/>
</dbReference>
<comment type="catalytic activity">
    <reaction evidence="9">
        <text>3-deoxy-alpha-D-manno-oct-2-ulosonate + CTP = CMP-3-deoxy-beta-D-manno-octulosonate + diphosphate</text>
        <dbReference type="Rhea" id="RHEA:23448"/>
        <dbReference type="ChEBI" id="CHEBI:33019"/>
        <dbReference type="ChEBI" id="CHEBI:37563"/>
        <dbReference type="ChEBI" id="CHEBI:85986"/>
        <dbReference type="ChEBI" id="CHEBI:85987"/>
        <dbReference type="EC" id="2.7.7.38"/>
    </reaction>
</comment>
<dbReference type="Gene3D" id="3.30.460.10">
    <property type="entry name" value="Beta Polymerase, domain 2"/>
    <property type="match status" value="1"/>
</dbReference>
<comment type="cofactor">
    <cofactor evidence="1">
        <name>Mn(2+)</name>
        <dbReference type="ChEBI" id="CHEBI:29035"/>
    </cofactor>
</comment>
<dbReference type="EC" id="2.7.7.19" evidence="4"/>
<protein>
    <recommendedName>
        <fullName evidence="13">CMP-2-keto-3-deoxyoctulosonic acid synthase</fullName>
        <ecNumber evidence="4">2.7.7.19</ecNumber>
        <ecNumber evidence="12">2.7.7.38</ecNumber>
    </recommendedName>
</protein>
<keyword evidence="8" id="KW-0460">Magnesium</keyword>
<dbReference type="CDD" id="cd05402">
    <property type="entry name" value="NT_PAP_TUTase"/>
    <property type="match status" value="1"/>
</dbReference>
<dbReference type="AlphaFoldDB" id="A0A7J6I0H9"/>
<name>A0A7J6I0H9_CANSA</name>
<dbReference type="InterPro" id="IPR029044">
    <property type="entry name" value="Nucleotide-diphossugar_trans"/>
</dbReference>
<feature type="domain" description="Poly(A) RNA polymerase mitochondrial-like central palm" evidence="17">
    <location>
        <begin position="124"/>
        <end position="245"/>
    </location>
</feature>
<dbReference type="GO" id="GO:0005829">
    <property type="term" value="C:cytosol"/>
    <property type="evidence" value="ECO:0007669"/>
    <property type="project" value="TreeGrafter"/>
</dbReference>
<dbReference type="InterPro" id="IPR002058">
    <property type="entry name" value="PAP_assoc"/>
</dbReference>
<feature type="compositionally biased region" description="Basic residues" evidence="14">
    <location>
        <begin position="530"/>
        <end position="545"/>
    </location>
</feature>
<dbReference type="InterPro" id="IPR004528">
    <property type="entry name" value="KdsB"/>
</dbReference>
<dbReference type="InterPro" id="IPR003329">
    <property type="entry name" value="Cytidylyl_trans"/>
</dbReference>
<evidence type="ECO:0000259" key="17">
    <source>
        <dbReference type="Pfam" id="PF22600"/>
    </source>
</evidence>
<evidence type="ECO:0000256" key="12">
    <source>
        <dbReference type="ARBA" id="ARBA00066873"/>
    </source>
</evidence>
<evidence type="ECO:0000256" key="1">
    <source>
        <dbReference type="ARBA" id="ARBA00001936"/>
    </source>
</evidence>
<keyword evidence="15" id="KW-0812">Transmembrane</keyword>
<gene>
    <name evidence="18" type="ORF">G4B88_021354</name>
</gene>
<evidence type="ECO:0000256" key="15">
    <source>
        <dbReference type="SAM" id="Phobius"/>
    </source>
</evidence>
<dbReference type="FunFam" id="3.30.460.10:FF:000006">
    <property type="entry name" value="non-canonical poly(A) RNA polymerase PAPD5"/>
    <property type="match status" value="1"/>
</dbReference>
<dbReference type="PANTHER" id="PTHR42866">
    <property type="entry name" value="3-DEOXY-MANNO-OCTULOSONATE CYTIDYLYLTRANSFERASE"/>
    <property type="match status" value="1"/>
</dbReference>
<dbReference type="InterPro" id="IPR043519">
    <property type="entry name" value="NT_sf"/>
</dbReference>
<evidence type="ECO:0000256" key="8">
    <source>
        <dbReference type="ARBA" id="ARBA00022842"/>
    </source>
</evidence>
<dbReference type="GO" id="GO:0046872">
    <property type="term" value="F:metal ion binding"/>
    <property type="evidence" value="ECO:0007669"/>
    <property type="project" value="UniProtKB-KW"/>
</dbReference>
<evidence type="ECO:0000256" key="5">
    <source>
        <dbReference type="ARBA" id="ARBA00022679"/>
    </source>
</evidence>
<evidence type="ECO:0000256" key="9">
    <source>
        <dbReference type="ARBA" id="ARBA00050198"/>
    </source>
</evidence>
<dbReference type="PANTHER" id="PTHR42866:SF2">
    <property type="entry name" value="3-DEOXY-MANNO-OCTULOSONATE CYTIDYLYLTRANSFERASE, MITOCHONDRIAL"/>
    <property type="match status" value="1"/>
</dbReference>
<keyword evidence="15" id="KW-1133">Transmembrane helix</keyword>